<dbReference type="PATRIC" id="fig|1439726.3.peg.3998"/>
<dbReference type="Pfam" id="PF09361">
    <property type="entry name" value="Phasin_2"/>
    <property type="match status" value="1"/>
</dbReference>
<gene>
    <name evidence="3" type="ORF">A6302_03793</name>
</gene>
<feature type="domain" description="Phasin" evidence="2">
    <location>
        <begin position="3"/>
        <end position="66"/>
    </location>
</feature>
<evidence type="ECO:0000313" key="3">
    <source>
        <dbReference type="EMBL" id="ODN68929.1"/>
    </source>
</evidence>
<dbReference type="RefSeq" id="WP_069308050.1">
    <property type="nucleotide sequence ID" value="NZ_MCRJ01000123.1"/>
</dbReference>
<proteinExistence type="predicted"/>
<organism evidence="3 4">
    <name type="scientific">Methylobrevis pamukkalensis</name>
    <dbReference type="NCBI Taxonomy" id="1439726"/>
    <lineage>
        <taxon>Bacteria</taxon>
        <taxon>Pseudomonadati</taxon>
        <taxon>Pseudomonadota</taxon>
        <taxon>Alphaproteobacteria</taxon>
        <taxon>Hyphomicrobiales</taxon>
        <taxon>Pleomorphomonadaceae</taxon>
        <taxon>Methylobrevis</taxon>
    </lineage>
</organism>
<dbReference type="OrthoDB" id="7678100at2"/>
<protein>
    <submittedName>
        <fullName evidence="3">Phasin protein</fullName>
    </submittedName>
</protein>
<sequence>MDAVSKGVQAIAVEATDYSKKSAEDTSKLVEKMMGCKSFESVMELQSDFVKKSYEGAVSQMTKMTRCISISPRTPPSPTRHHRQIREVS</sequence>
<reference evidence="3 4" key="1">
    <citation type="submission" date="2016-07" db="EMBL/GenBank/DDBJ databases">
        <title>Draft Genome Sequence of Methylobrevis pamukkalensis PK2.</title>
        <authorList>
            <person name="Vasilenko O.V."/>
            <person name="Doronina N.V."/>
            <person name="Shmareva M.N."/>
            <person name="Tarlachkov S.V."/>
            <person name="Mustakhimov I."/>
            <person name="Trotsenko Y.A."/>
        </authorList>
    </citation>
    <scope>NUCLEOTIDE SEQUENCE [LARGE SCALE GENOMIC DNA]</scope>
    <source>
        <strain evidence="3 4">PK2</strain>
    </source>
</reference>
<accession>A0A1E3GXX4</accession>
<dbReference type="Proteomes" id="UP000094622">
    <property type="component" value="Unassembled WGS sequence"/>
</dbReference>
<feature type="region of interest" description="Disordered" evidence="1">
    <location>
        <begin position="69"/>
        <end position="89"/>
    </location>
</feature>
<name>A0A1E3GXX4_9HYPH</name>
<evidence type="ECO:0000313" key="4">
    <source>
        <dbReference type="Proteomes" id="UP000094622"/>
    </source>
</evidence>
<evidence type="ECO:0000256" key="1">
    <source>
        <dbReference type="SAM" id="MobiDB-lite"/>
    </source>
</evidence>
<evidence type="ECO:0000259" key="2">
    <source>
        <dbReference type="Pfam" id="PF09361"/>
    </source>
</evidence>
<dbReference type="AlphaFoldDB" id="A0A1E3GXX4"/>
<keyword evidence="4" id="KW-1185">Reference proteome</keyword>
<dbReference type="InterPro" id="IPR018968">
    <property type="entry name" value="Phasin"/>
</dbReference>
<dbReference type="EMBL" id="MCRJ01000123">
    <property type="protein sequence ID" value="ODN68929.1"/>
    <property type="molecule type" value="Genomic_DNA"/>
</dbReference>
<feature type="compositionally biased region" description="Basic residues" evidence="1">
    <location>
        <begin position="79"/>
        <end position="89"/>
    </location>
</feature>
<comment type="caution">
    <text evidence="3">The sequence shown here is derived from an EMBL/GenBank/DDBJ whole genome shotgun (WGS) entry which is preliminary data.</text>
</comment>